<dbReference type="AlphaFoldDB" id="A0AAE1T9S8"/>
<dbReference type="EMBL" id="JACGWL010000349">
    <property type="protein sequence ID" value="KAK4384064.1"/>
    <property type="molecule type" value="Genomic_DNA"/>
</dbReference>
<dbReference type="Pfam" id="PF07727">
    <property type="entry name" value="RVT_2"/>
    <property type="match status" value="1"/>
</dbReference>
<dbReference type="InterPro" id="IPR013103">
    <property type="entry name" value="RVT_2"/>
</dbReference>
<protein>
    <submittedName>
        <fullName evidence="4">Retrovirus-related Pol polyprotein from transposon TNT 1-94</fullName>
    </submittedName>
</protein>
<proteinExistence type="predicted"/>
<sequence>MINWSLVLKNVCLLVILKELKGTGLWLRNQTGFKVVISKDVTFNESEMPCLNNSSKTELDFPSMFNKVEGSKVNNQQGEEDSEETQQESENTRIETQNDSSSENIPSTHDYQLARDRDRRESRLPSRFRDFHLALNTESNEPSSYKEALESSDAKNWKNAMNEEIISLLKNKTWILVPKPENASIVDCKWVFKKKHEDNATRYKARLVAKGFTQKEGIDYTEIFSPVVKFTTVRIILALTAQFDWELKQMDVKTAFLHGDLDEQIYMCQPSGFIDKEKPNHKNLCKTFEMKDLGNAKRILGMTIDRNRKTSTIFLNQSSYVTSVLEKFSMKNAKATAVPLAAHFQLCKEQSPKNESETEQMKNIPYSNAIGSVMYLMVSTRPDIAYAVSCLSRYMSCQMHFPIGKGLSWKSQLQNIVALSTTEAEYIATTEAFKEAIWLKGILTEIGFLNKKVLLLWPRSRLAMMKLTSGHFWIWSKVEHVEILAQILTGPEAQFTGWRTPRLEPTGPPTPPTRPATRFGLSLLSNPNPNLTLHSLSTDSSGLLVSPSLHYCRVLFLPPSRLPSRFLSSSLMDASFIYPSDGLSPLTTEKLSPFSLSLTLFFVNLDLCGLLILCGSEALVALD</sequence>
<dbReference type="CDD" id="cd09272">
    <property type="entry name" value="RNase_HI_RT_Ty1"/>
    <property type="match status" value="1"/>
</dbReference>
<dbReference type="Proteomes" id="UP001289374">
    <property type="component" value="Unassembled WGS sequence"/>
</dbReference>
<name>A0AAE1T9S8_9LAMI</name>
<feature type="region of interest" description="Disordered" evidence="1">
    <location>
        <begin position="72"/>
        <end position="120"/>
    </location>
</feature>
<gene>
    <name evidence="4" type="ORF">Sango_3095100</name>
</gene>
<dbReference type="PANTHER" id="PTHR11439">
    <property type="entry name" value="GAG-POL-RELATED RETROTRANSPOSON"/>
    <property type="match status" value="1"/>
</dbReference>
<evidence type="ECO:0000313" key="4">
    <source>
        <dbReference type="EMBL" id="KAK4384064.1"/>
    </source>
</evidence>
<accession>A0AAE1T9S8</accession>
<reference evidence="4" key="2">
    <citation type="journal article" date="2024" name="Plant">
        <title>Genomic evolution and insights into agronomic trait innovations of Sesamum species.</title>
        <authorList>
            <person name="Miao H."/>
            <person name="Wang L."/>
            <person name="Qu L."/>
            <person name="Liu H."/>
            <person name="Sun Y."/>
            <person name="Le M."/>
            <person name="Wang Q."/>
            <person name="Wei S."/>
            <person name="Zheng Y."/>
            <person name="Lin W."/>
            <person name="Duan Y."/>
            <person name="Cao H."/>
            <person name="Xiong S."/>
            <person name="Wang X."/>
            <person name="Wei L."/>
            <person name="Li C."/>
            <person name="Ma Q."/>
            <person name="Ju M."/>
            <person name="Zhao R."/>
            <person name="Li G."/>
            <person name="Mu C."/>
            <person name="Tian Q."/>
            <person name="Mei H."/>
            <person name="Zhang T."/>
            <person name="Gao T."/>
            <person name="Zhang H."/>
        </authorList>
    </citation>
    <scope>NUCLEOTIDE SEQUENCE</scope>
    <source>
        <strain evidence="4">K16</strain>
    </source>
</reference>
<keyword evidence="5" id="KW-1185">Reference proteome</keyword>
<dbReference type="PANTHER" id="PTHR11439:SF491">
    <property type="entry name" value="INTEGRASE CATALYTIC DOMAIN-CONTAINING PROTEIN"/>
    <property type="match status" value="1"/>
</dbReference>
<evidence type="ECO:0000259" key="3">
    <source>
        <dbReference type="Pfam" id="PF07727"/>
    </source>
</evidence>
<feature type="chain" id="PRO_5041997319" evidence="2">
    <location>
        <begin position="23"/>
        <end position="623"/>
    </location>
</feature>
<feature type="compositionally biased region" description="Polar residues" evidence="1">
    <location>
        <begin position="94"/>
        <end position="110"/>
    </location>
</feature>
<feature type="signal peptide" evidence="2">
    <location>
        <begin position="1"/>
        <end position="22"/>
    </location>
</feature>
<reference evidence="4" key="1">
    <citation type="submission" date="2020-06" db="EMBL/GenBank/DDBJ databases">
        <authorList>
            <person name="Li T."/>
            <person name="Hu X."/>
            <person name="Zhang T."/>
            <person name="Song X."/>
            <person name="Zhang H."/>
            <person name="Dai N."/>
            <person name="Sheng W."/>
            <person name="Hou X."/>
            <person name="Wei L."/>
        </authorList>
    </citation>
    <scope>NUCLEOTIDE SEQUENCE</scope>
    <source>
        <strain evidence="4">K16</strain>
        <tissue evidence="4">Leaf</tissue>
    </source>
</reference>
<evidence type="ECO:0000313" key="5">
    <source>
        <dbReference type="Proteomes" id="UP001289374"/>
    </source>
</evidence>
<feature type="domain" description="Reverse transcriptase Ty1/copia-type" evidence="3">
    <location>
        <begin position="171"/>
        <end position="280"/>
    </location>
</feature>
<keyword evidence="2" id="KW-0732">Signal</keyword>
<comment type="caution">
    <text evidence="4">The sequence shown here is derived from an EMBL/GenBank/DDBJ whole genome shotgun (WGS) entry which is preliminary data.</text>
</comment>
<organism evidence="4 5">
    <name type="scientific">Sesamum angolense</name>
    <dbReference type="NCBI Taxonomy" id="2727404"/>
    <lineage>
        <taxon>Eukaryota</taxon>
        <taxon>Viridiplantae</taxon>
        <taxon>Streptophyta</taxon>
        <taxon>Embryophyta</taxon>
        <taxon>Tracheophyta</taxon>
        <taxon>Spermatophyta</taxon>
        <taxon>Magnoliopsida</taxon>
        <taxon>eudicotyledons</taxon>
        <taxon>Gunneridae</taxon>
        <taxon>Pentapetalae</taxon>
        <taxon>asterids</taxon>
        <taxon>lamiids</taxon>
        <taxon>Lamiales</taxon>
        <taxon>Pedaliaceae</taxon>
        <taxon>Sesamum</taxon>
    </lineage>
</organism>
<feature type="compositionally biased region" description="Acidic residues" evidence="1">
    <location>
        <begin position="78"/>
        <end position="87"/>
    </location>
</feature>
<evidence type="ECO:0000256" key="1">
    <source>
        <dbReference type="SAM" id="MobiDB-lite"/>
    </source>
</evidence>
<evidence type="ECO:0000256" key="2">
    <source>
        <dbReference type="SAM" id="SignalP"/>
    </source>
</evidence>